<evidence type="ECO:0000313" key="2">
    <source>
        <dbReference type="Proteomes" id="UP001066276"/>
    </source>
</evidence>
<keyword evidence="2" id="KW-1185">Reference proteome</keyword>
<accession>A0AAV7NH64</accession>
<reference evidence="1" key="1">
    <citation type="journal article" date="2022" name="bioRxiv">
        <title>Sequencing and chromosome-scale assembly of the giantPleurodeles waltlgenome.</title>
        <authorList>
            <person name="Brown T."/>
            <person name="Elewa A."/>
            <person name="Iarovenko S."/>
            <person name="Subramanian E."/>
            <person name="Araus A.J."/>
            <person name="Petzold A."/>
            <person name="Susuki M."/>
            <person name="Suzuki K.-i.T."/>
            <person name="Hayashi T."/>
            <person name="Toyoda A."/>
            <person name="Oliveira C."/>
            <person name="Osipova E."/>
            <person name="Leigh N.D."/>
            <person name="Simon A."/>
            <person name="Yun M.H."/>
        </authorList>
    </citation>
    <scope>NUCLEOTIDE SEQUENCE</scope>
    <source>
        <strain evidence="1">20211129_DDA</strain>
        <tissue evidence="1">Liver</tissue>
    </source>
</reference>
<organism evidence="1 2">
    <name type="scientific">Pleurodeles waltl</name>
    <name type="common">Iberian ribbed newt</name>
    <dbReference type="NCBI Taxonomy" id="8319"/>
    <lineage>
        <taxon>Eukaryota</taxon>
        <taxon>Metazoa</taxon>
        <taxon>Chordata</taxon>
        <taxon>Craniata</taxon>
        <taxon>Vertebrata</taxon>
        <taxon>Euteleostomi</taxon>
        <taxon>Amphibia</taxon>
        <taxon>Batrachia</taxon>
        <taxon>Caudata</taxon>
        <taxon>Salamandroidea</taxon>
        <taxon>Salamandridae</taxon>
        <taxon>Pleurodelinae</taxon>
        <taxon>Pleurodeles</taxon>
    </lineage>
</organism>
<dbReference type="AlphaFoldDB" id="A0AAV7NH64"/>
<gene>
    <name evidence="1" type="ORF">NDU88_002444</name>
</gene>
<comment type="caution">
    <text evidence="1">The sequence shown here is derived from an EMBL/GenBank/DDBJ whole genome shotgun (WGS) entry which is preliminary data.</text>
</comment>
<dbReference type="Proteomes" id="UP001066276">
    <property type="component" value="Chromosome 8"/>
</dbReference>
<evidence type="ECO:0000313" key="1">
    <source>
        <dbReference type="EMBL" id="KAJ1114205.1"/>
    </source>
</evidence>
<dbReference type="EMBL" id="JANPWB010000012">
    <property type="protein sequence ID" value="KAJ1114205.1"/>
    <property type="molecule type" value="Genomic_DNA"/>
</dbReference>
<protein>
    <submittedName>
        <fullName evidence="1">Uncharacterized protein</fullName>
    </submittedName>
</protein>
<proteinExistence type="predicted"/>
<sequence length="83" mass="9210">MSTPIPDGLVTCPLRPVEPLDRPRTGFRRPCFWTSWDTGGAEWRSREENPLVICRLGALVLQALLRALRVPPGPCGCNEVVVL</sequence>
<name>A0AAV7NH64_PLEWA</name>